<organism evidence="9 10">
    <name type="scientific">Nitratireductor thuwali</name>
    <dbReference type="NCBI Taxonomy" id="2267699"/>
    <lineage>
        <taxon>Bacteria</taxon>
        <taxon>Pseudomonadati</taxon>
        <taxon>Pseudomonadota</taxon>
        <taxon>Alphaproteobacteria</taxon>
        <taxon>Hyphomicrobiales</taxon>
        <taxon>Phyllobacteriaceae</taxon>
        <taxon>Nitratireductor</taxon>
    </lineage>
</organism>
<evidence type="ECO:0000256" key="5">
    <source>
        <dbReference type="ARBA" id="ARBA00013198"/>
    </source>
</evidence>
<accession>A0ABY5MK95</accession>
<dbReference type="InterPro" id="IPR039104">
    <property type="entry name" value="6PGL"/>
</dbReference>
<dbReference type="InterPro" id="IPR037171">
    <property type="entry name" value="NagB/RpiA_transferase-like"/>
</dbReference>
<dbReference type="GO" id="GO:0017057">
    <property type="term" value="F:6-phosphogluconolactonase activity"/>
    <property type="evidence" value="ECO:0007669"/>
    <property type="project" value="UniProtKB-EC"/>
</dbReference>
<dbReference type="Pfam" id="PF01182">
    <property type="entry name" value="Glucosamine_iso"/>
    <property type="match status" value="1"/>
</dbReference>
<reference evidence="9 10" key="1">
    <citation type="submission" date="2018-07" db="EMBL/GenBank/DDBJ databases">
        <title>Genome sequence of Nitratireductor thuwali#1536.</title>
        <authorList>
            <person name="Michoud G."/>
            <person name="Merlino G."/>
            <person name="Sefrji F.O."/>
            <person name="Daffonchio D."/>
        </authorList>
    </citation>
    <scope>NUCLEOTIDE SEQUENCE [LARGE SCALE GENOMIC DNA]</scope>
    <source>
        <strain evidence="10">Nit1536</strain>
    </source>
</reference>
<evidence type="ECO:0000256" key="6">
    <source>
        <dbReference type="ARBA" id="ARBA00020337"/>
    </source>
</evidence>
<evidence type="ECO:0000259" key="8">
    <source>
        <dbReference type="Pfam" id="PF01182"/>
    </source>
</evidence>
<evidence type="ECO:0000313" key="9">
    <source>
        <dbReference type="EMBL" id="UUP18413.1"/>
    </source>
</evidence>
<evidence type="ECO:0000313" key="10">
    <source>
        <dbReference type="Proteomes" id="UP001342418"/>
    </source>
</evidence>
<name>A0ABY5MK95_9HYPH</name>
<dbReference type="Gene3D" id="3.40.50.1360">
    <property type="match status" value="1"/>
</dbReference>
<dbReference type="InterPro" id="IPR006148">
    <property type="entry name" value="Glc/Gal-6P_isomerase"/>
</dbReference>
<dbReference type="RefSeq" id="WP_338530646.1">
    <property type="nucleotide sequence ID" value="NZ_CP030941.1"/>
</dbReference>
<comment type="pathway">
    <text evidence="3 7">Carbohydrate degradation; pentose phosphate pathway; D-ribulose 5-phosphate from D-glucose 6-phosphate (oxidative stage): step 2/3.</text>
</comment>
<dbReference type="CDD" id="cd01400">
    <property type="entry name" value="6PGL"/>
    <property type="match status" value="1"/>
</dbReference>
<keyword evidence="10" id="KW-1185">Reference proteome</keyword>
<protein>
    <recommendedName>
        <fullName evidence="6 7">6-phosphogluconolactonase</fullName>
        <shortName evidence="7">6PGL</shortName>
        <ecNumber evidence="5 7">3.1.1.31</ecNumber>
    </recommendedName>
</protein>
<evidence type="ECO:0000256" key="1">
    <source>
        <dbReference type="ARBA" id="ARBA00000832"/>
    </source>
</evidence>
<sequence>MSAETKRHEFATGEELADALARAVARQLSNAVKTRGRASLAVSGGSTPPPFFRALSRQKLPWENVTVTLVDERLVPPSSERSNARLVAQHLLQNDAAKADFIGLHSDTNDVSAAAERASTALSSLPQPIDMVVLGMGTDKHTASFFPDAANISELLEGDDGPIVRPVTAPSAGEPRLTLSMGAITGAAQVALHIEGIDKKEALNEALRSQGRQAPIRAVIERAAKPVHVYWAPKSAS</sequence>
<comment type="catalytic activity">
    <reaction evidence="1 7">
        <text>6-phospho-D-glucono-1,5-lactone + H2O = 6-phospho-D-gluconate + H(+)</text>
        <dbReference type="Rhea" id="RHEA:12556"/>
        <dbReference type="ChEBI" id="CHEBI:15377"/>
        <dbReference type="ChEBI" id="CHEBI:15378"/>
        <dbReference type="ChEBI" id="CHEBI:57955"/>
        <dbReference type="ChEBI" id="CHEBI:58759"/>
        <dbReference type="EC" id="3.1.1.31"/>
    </reaction>
</comment>
<evidence type="ECO:0000256" key="3">
    <source>
        <dbReference type="ARBA" id="ARBA00004961"/>
    </source>
</evidence>
<dbReference type="EMBL" id="CP030941">
    <property type="protein sequence ID" value="UUP18413.1"/>
    <property type="molecule type" value="Genomic_DNA"/>
</dbReference>
<gene>
    <name evidence="9" type="primary">pgl_2</name>
    <name evidence="7" type="synonym">pgl</name>
    <name evidence="9" type="ORF">NTH_02894</name>
</gene>
<evidence type="ECO:0000256" key="2">
    <source>
        <dbReference type="ARBA" id="ARBA00002681"/>
    </source>
</evidence>
<dbReference type="Proteomes" id="UP001342418">
    <property type="component" value="Chromosome"/>
</dbReference>
<evidence type="ECO:0000256" key="4">
    <source>
        <dbReference type="ARBA" id="ARBA00010662"/>
    </source>
</evidence>
<dbReference type="SUPFAM" id="SSF100950">
    <property type="entry name" value="NagB/RpiA/CoA transferase-like"/>
    <property type="match status" value="1"/>
</dbReference>
<proteinExistence type="inferred from homology"/>
<dbReference type="PANTHER" id="PTHR11054">
    <property type="entry name" value="6-PHOSPHOGLUCONOLACTONASE"/>
    <property type="match status" value="1"/>
</dbReference>
<dbReference type="InterPro" id="IPR005900">
    <property type="entry name" value="6-phosphogluconolactonase_DevB"/>
</dbReference>
<dbReference type="EC" id="3.1.1.31" evidence="5 7"/>
<comment type="function">
    <text evidence="2 7">Hydrolysis of 6-phosphogluconolactone to 6-phosphogluconate.</text>
</comment>
<dbReference type="PANTHER" id="PTHR11054:SF0">
    <property type="entry name" value="6-PHOSPHOGLUCONOLACTONASE"/>
    <property type="match status" value="1"/>
</dbReference>
<keyword evidence="7 9" id="KW-0378">Hydrolase</keyword>
<evidence type="ECO:0000256" key="7">
    <source>
        <dbReference type="RuleBase" id="RU365095"/>
    </source>
</evidence>
<comment type="similarity">
    <text evidence="4 7">Belongs to the glucosamine/galactosamine-6-phosphate isomerase family. 6-phosphogluconolactonase subfamily.</text>
</comment>
<feature type="domain" description="Glucosamine/galactosamine-6-phosphate isomerase" evidence="8">
    <location>
        <begin position="13"/>
        <end position="222"/>
    </location>
</feature>
<dbReference type="NCBIfam" id="TIGR01198">
    <property type="entry name" value="pgl"/>
    <property type="match status" value="1"/>
</dbReference>